<proteinExistence type="predicted"/>
<dbReference type="Proteomes" id="UP001299046">
    <property type="component" value="Unassembled WGS sequence"/>
</dbReference>
<reference evidence="1 2" key="1">
    <citation type="submission" date="2023-12" db="EMBL/GenBank/DDBJ databases">
        <title>Description of new species of Mycobacterium terrae complex isolated from sewage at the Sao Paulo Zoological Park Foundation in Brazil.</title>
        <authorList>
            <person name="Romagnoli C.L."/>
            <person name="Conceicao E.C."/>
            <person name="Machado E."/>
            <person name="Barreto L.B.P.F."/>
            <person name="Sharma A."/>
            <person name="Silva N.M."/>
            <person name="Marques L.E."/>
            <person name="Juliana M.A."/>
            <person name="Lourenco M.C.S."/>
            <person name="Digiampietri L.A."/>
            <person name="Suffys P.N."/>
            <person name="Viana-Niero C."/>
        </authorList>
    </citation>
    <scope>NUCLEOTIDE SEQUENCE [LARGE SCALE GENOMIC DNA]</scope>
    <source>
        <strain evidence="1 2">MYC123</strain>
    </source>
</reference>
<evidence type="ECO:0000313" key="1">
    <source>
        <dbReference type="EMBL" id="MEB3048799.1"/>
    </source>
</evidence>
<keyword evidence="2" id="KW-1185">Reference proteome</keyword>
<dbReference type="EMBL" id="JAYJJT010000003">
    <property type="protein sequence ID" value="MEB3048799.1"/>
    <property type="molecule type" value="Genomic_DNA"/>
</dbReference>
<dbReference type="RefSeq" id="WP_224861990.1">
    <property type="nucleotide sequence ID" value="NZ_JAYJJT010000003.1"/>
</dbReference>
<protein>
    <submittedName>
        <fullName evidence="1">Uncharacterized protein</fullName>
    </submittedName>
</protein>
<sequence length="81" mass="8403">MRLGNTLATLVVVWLLIGAVAVWQRGYLSHAEPDCASAGTIALTVLAGPLNYGGLNPKVSHCQLPEPSALSPLAVAHLGME</sequence>
<organism evidence="1 2">
    <name type="scientific">[Mycobacterium] zoologicum</name>
    <dbReference type="NCBI Taxonomy" id="2872311"/>
    <lineage>
        <taxon>Bacteria</taxon>
        <taxon>Bacillati</taxon>
        <taxon>Actinomycetota</taxon>
        <taxon>Actinomycetes</taxon>
        <taxon>Mycobacteriales</taxon>
        <taxon>Mycobacteriaceae</taxon>
        <taxon>Mycolicibacter</taxon>
    </lineage>
</organism>
<evidence type="ECO:0000313" key="2">
    <source>
        <dbReference type="Proteomes" id="UP001299046"/>
    </source>
</evidence>
<gene>
    <name evidence="1" type="ORF">KV112_03440</name>
</gene>
<name>A0ABU5YFH0_9MYCO</name>
<comment type="caution">
    <text evidence="1">The sequence shown here is derived from an EMBL/GenBank/DDBJ whole genome shotgun (WGS) entry which is preliminary data.</text>
</comment>
<accession>A0ABU5YFH0</accession>